<organism evidence="1 2">
    <name type="scientific">Plasmodium ovale curtisi</name>
    <dbReference type="NCBI Taxonomy" id="864141"/>
    <lineage>
        <taxon>Eukaryota</taxon>
        <taxon>Sar</taxon>
        <taxon>Alveolata</taxon>
        <taxon>Apicomplexa</taxon>
        <taxon>Aconoidasida</taxon>
        <taxon>Haemosporida</taxon>
        <taxon>Plasmodiidae</taxon>
        <taxon>Plasmodium</taxon>
        <taxon>Plasmodium (Plasmodium)</taxon>
    </lineage>
</organism>
<gene>
    <name evidence="1" type="ORF">POVCU2_0014300</name>
</gene>
<evidence type="ECO:0000313" key="1">
    <source>
        <dbReference type="EMBL" id="SBS82184.1"/>
    </source>
</evidence>
<name>A0A1A8VTN7_PLAOA</name>
<dbReference type="Proteomes" id="UP000078560">
    <property type="component" value="Unassembled WGS sequence"/>
</dbReference>
<dbReference type="Pfam" id="PF05795">
    <property type="entry name" value="Plasmodium_Vir"/>
    <property type="match status" value="2"/>
</dbReference>
<sequence length="335" mass="39236">MDIEKWRSDYPFFNKIWNLYGKFSEPVKESGYPPYTDLCKLISSNYHEDTQKHNDVCMKILRNLWLISDDPDEDMINPVRCTYLNMWLYYQSKINNFPDDFINKIFSISKGMLNGLPDSYDCTYDSSYEKKFEEPENIIKLNNFVDNVEIVESALLGKIGINYFTCLNYVKECVNIYSEMKERYCMNEDDINNRFKDTCEELSIFKDTYMSELYNKVQKDEIVPALSSIPLVPRVRLSHERRDKASISSERDDSVNPVTGTISTVGGSVVGMGTFLLLMYQFTPFGSWVRSRVGRQKEMSDHLDIEEMDHMYLNGYENNSIYSDDMGYNMGYNTM</sequence>
<proteinExistence type="predicted"/>
<dbReference type="EMBL" id="FLQU01000197">
    <property type="protein sequence ID" value="SBS82184.1"/>
    <property type="molecule type" value="Genomic_DNA"/>
</dbReference>
<protein>
    <submittedName>
        <fullName evidence="1">PIR Superfamily Protein</fullName>
    </submittedName>
</protein>
<evidence type="ECO:0000313" key="2">
    <source>
        <dbReference type="Proteomes" id="UP000078560"/>
    </source>
</evidence>
<reference evidence="2" key="1">
    <citation type="submission" date="2016-05" db="EMBL/GenBank/DDBJ databases">
        <authorList>
            <person name="Naeem Raeece"/>
        </authorList>
    </citation>
    <scope>NUCLEOTIDE SEQUENCE [LARGE SCALE GENOMIC DNA]</scope>
</reference>
<dbReference type="VEuPathDB" id="PlasmoDB:PocGH01_00153900"/>
<dbReference type="InterPro" id="IPR008780">
    <property type="entry name" value="Plasmodium_Vir"/>
</dbReference>
<accession>A0A1A8VTN7</accession>
<dbReference type="AlphaFoldDB" id="A0A1A8VTN7"/>